<protein>
    <submittedName>
        <fullName evidence="2">DUF1499 domain-containing protein</fullName>
    </submittedName>
</protein>
<evidence type="ECO:0000313" key="2">
    <source>
        <dbReference type="EMBL" id="RDS78073.1"/>
    </source>
</evidence>
<evidence type="ECO:0000256" key="1">
    <source>
        <dbReference type="SAM" id="Phobius"/>
    </source>
</evidence>
<feature type="transmembrane region" description="Helical" evidence="1">
    <location>
        <begin position="45"/>
        <end position="67"/>
    </location>
</feature>
<dbReference type="Proteomes" id="UP000254101">
    <property type="component" value="Unassembled WGS sequence"/>
</dbReference>
<comment type="caution">
    <text evidence="2">The sequence shown here is derived from an EMBL/GenBank/DDBJ whole genome shotgun (WGS) entry which is preliminary data.</text>
</comment>
<proteinExistence type="predicted"/>
<dbReference type="AlphaFoldDB" id="A0A395LM12"/>
<sequence length="244" mass="26936">MTHKWTRTVSWLALIIALGATIFAFGGMTIARIDRIEKMEGFQMLFLSAPVAAGAVVLGLVALILNWRAGWPAWRAALIGFLFGAGFVGSLAVRVMTGLDAPMIHDASTDLADVPQFEAITLPDDNMRGLTEPSEWVKLHEMGYPDLRSVVLDRPVEQTIRDAEQLARDRGWTIRAVDPEEGRLEATAYASFIRFEDEVVVRVRPDGAGRSLVDMRSVSRVGISDLGVNAQRIRDFLEDLSAVR</sequence>
<dbReference type="InterPro" id="IPR010865">
    <property type="entry name" value="DUF1499"/>
</dbReference>
<accession>A0A395LM12</accession>
<feature type="transmembrane region" description="Helical" evidence="1">
    <location>
        <begin position="12"/>
        <end position="33"/>
    </location>
</feature>
<dbReference type="OrthoDB" id="1523552at2"/>
<dbReference type="EMBL" id="QRBB01000001">
    <property type="protein sequence ID" value="RDS78073.1"/>
    <property type="molecule type" value="Genomic_DNA"/>
</dbReference>
<organism evidence="2 3">
    <name type="scientific">Alteriqipengyuania lutimaris</name>
    <dbReference type="NCBI Taxonomy" id="1538146"/>
    <lineage>
        <taxon>Bacteria</taxon>
        <taxon>Pseudomonadati</taxon>
        <taxon>Pseudomonadota</taxon>
        <taxon>Alphaproteobacteria</taxon>
        <taxon>Sphingomonadales</taxon>
        <taxon>Erythrobacteraceae</taxon>
        <taxon>Alteriqipengyuania</taxon>
    </lineage>
</organism>
<keyword evidence="1" id="KW-0472">Membrane</keyword>
<keyword evidence="3" id="KW-1185">Reference proteome</keyword>
<name>A0A395LM12_9SPHN</name>
<gene>
    <name evidence="2" type="ORF">DL238_10995</name>
</gene>
<dbReference type="Pfam" id="PF07386">
    <property type="entry name" value="DUF1499"/>
    <property type="match status" value="1"/>
</dbReference>
<feature type="transmembrane region" description="Helical" evidence="1">
    <location>
        <begin position="73"/>
        <end position="93"/>
    </location>
</feature>
<reference evidence="2 3" key="1">
    <citation type="submission" date="2018-07" db="EMBL/GenBank/DDBJ databases">
        <title>Erythrobacter nanhaiensis sp. nov., a novel member of the genus Erythrobacter isolated from the South China Sea.</title>
        <authorList>
            <person name="Chen X."/>
            <person name="Liu J."/>
        </authorList>
    </citation>
    <scope>NUCLEOTIDE SEQUENCE [LARGE SCALE GENOMIC DNA]</scope>
    <source>
        <strain evidence="2 3">S-5</strain>
    </source>
</reference>
<keyword evidence="1" id="KW-1133">Transmembrane helix</keyword>
<evidence type="ECO:0000313" key="3">
    <source>
        <dbReference type="Proteomes" id="UP000254101"/>
    </source>
</evidence>
<keyword evidence="1" id="KW-0812">Transmembrane</keyword>